<feature type="compositionally biased region" description="Low complexity" evidence="1">
    <location>
        <begin position="90"/>
        <end position="102"/>
    </location>
</feature>
<evidence type="ECO:0000256" key="2">
    <source>
        <dbReference type="SAM" id="Phobius"/>
    </source>
</evidence>
<keyword evidence="4" id="KW-1185">Reference proteome</keyword>
<feature type="compositionally biased region" description="Polar residues" evidence="1">
    <location>
        <begin position="75"/>
        <end position="89"/>
    </location>
</feature>
<feature type="region of interest" description="Disordered" evidence="1">
    <location>
        <begin position="75"/>
        <end position="199"/>
    </location>
</feature>
<keyword evidence="2" id="KW-0472">Membrane</keyword>
<accession>A0A8H6STB4</accession>
<dbReference type="AlphaFoldDB" id="A0A8H6STB4"/>
<evidence type="ECO:0000313" key="3">
    <source>
        <dbReference type="EMBL" id="KAF7304507.1"/>
    </source>
</evidence>
<name>A0A8H6STB4_MYCCL</name>
<feature type="compositionally biased region" description="Polar residues" evidence="1">
    <location>
        <begin position="185"/>
        <end position="199"/>
    </location>
</feature>
<organism evidence="3 4">
    <name type="scientific">Mycena chlorophos</name>
    <name type="common">Agaric fungus</name>
    <name type="synonym">Agaricus chlorophos</name>
    <dbReference type="NCBI Taxonomy" id="658473"/>
    <lineage>
        <taxon>Eukaryota</taxon>
        <taxon>Fungi</taxon>
        <taxon>Dikarya</taxon>
        <taxon>Basidiomycota</taxon>
        <taxon>Agaricomycotina</taxon>
        <taxon>Agaricomycetes</taxon>
        <taxon>Agaricomycetidae</taxon>
        <taxon>Agaricales</taxon>
        <taxon>Marasmiineae</taxon>
        <taxon>Mycenaceae</taxon>
        <taxon>Mycena</taxon>
    </lineage>
</organism>
<sequence>MLVRQASRPCPLSLFPWALRPTHTRFLLQVMPVVRRAFSRGASDHRVAFQRAPTNGATAARLRAGGFFTFDATSTDNGTSNTQASIQSNTDSGSGASATSTDIIPPAPVPAPGPLPGGGPPPPGPGVPPPGPNSPQQPTRPLANAPNPTSLLQQSSLSPSSPPTSSSVPFPTGSTTFSNVGGAPTSVSPLASSRTASGSGTNNVAGLIAGLLVLLLLLIIGAFFAIRRRKSRAGPPAASGDSGEPDSEATGARWQALEALPSLTFRGVAGIDSEWQSMAEKPLQPLRPGLLRMSDTSLSTSRSRYGGTWNNDIDRGTRTTTVLPPGAPCGNGKRRTEPIIFISVTDAIFIPFPNTGTAFLAASPPAAPIFAQHPNIPPCRGVKFESPWFI</sequence>
<evidence type="ECO:0000313" key="4">
    <source>
        <dbReference type="Proteomes" id="UP000613580"/>
    </source>
</evidence>
<keyword evidence="2" id="KW-0812">Transmembrane</keyword>
<feature type="compositionally biased region" description="Pro residues" evidence="1">
    <location>
        <begin position="105"/>
        <end position="135"/>
    </location>
</feature>
<gene>
    <name evidence="3" type="ORF">HMN09_00853300</name>
</gene>
<feature type="region of interest" description="Disordered" evidence="1">
    <location>
        <begin position="231"/>
        <end position="251"/>
    </location>
</feature>
<feature type="compositionally biased region" description="Low complexity" evidence="1">
    <location>
        <begin position="148"/>
        <end position="178"/>
    </location>
</feature>
<dbReference type="Proteomes" id="UP000613580">
    <property type="component" value="Unassembled WGS sequence"/>
</dbReference>
<reference evidence="3" key="1">
    <citation type="submission" date="2020-05" db="EMBL/GenBank/DDBJ databases">
        <title>Mycena genomes resolve the evolution of fungal bioluminescence.</title>
        <authorList>
            <person name="Tsai I.J."/>
        </authorList>
    </citation>
    <scope>NUCLEOTIDE SEQUENCE</scope>
    <source>
        <strain evidence="3">110903Hualien_Pintung</strain>
    </source>
</reference>
<keyword evidence="2" id="KW-1133">Transmembrane helix</keyword>
<dbReference type="EMBL" id="JACAZE010000011">
    <property type="protein sequence ID" value="KAF7304507.1"/>
    <property type="molecule type" value="Genomic_DNA"/>
</dbReference>
<proteinExistence type="predicted"/>
<feature type="transmembrane region" description="Helical" evidence="2">
    <location>
        <begin position="204"/>
        <end position="226"/>
    </location>
</feature>
<comment type="caution">
    <text evidence="3">The sequence shown here is derived from an EMBL/GenBank/DDBJ whole genome shotgun (WGS) entry which is preliminary data.</text>
</comment>
<protein>
    <submittedName>
        <fullName evidence="3">Uncharacterized protein</fullName>
    </submittedName>
</protein>
<evidence type="ECO:0000256" key="1">
    <source>
        <dbReference type="SAM" id="MobiDB-lite"/>
    </source>
</evidence>